<organism evidence="1">
    <name type="scientific">Chromera velia CCMP2878</name>
    <dbReference type="NCBI Taxonomy" id="1169474"/>
    <lineage>
        <taxon>Eukaryota</taxon>
        <taxon>Sar</taxon>
        <taxon>Alveolata</taxon>
        <taxon>Colpodellida</taxon>
        <taxon>Chromeraceae</taxon>
        <taxon>Chromera</taxon>
    </lineage>
</organism>
<sequence>NNTLLTAEDGWGTWFKLNSDKTVEWGDLPWWPSFPGKWKLNNNRFLYVTRGRGVPVGMLGRDTYCIDLFSFYWGEGRIMRFTAVDKMQRVGELQARRLGFTELQTGPSPFPANRKALKAERNAKKYEAARKRFREDTRRRTERRQRKAAIKAELRSRGLIPEGTDLLTFEDKRLRKIQGRVKEKVSAVWKRFFGTAAVEGFVSIPWIDGNQFIPEEMRISQQREGENYYDWVQRLMREGPGAPVDADPLLCGVPLAELEGGSNLRGSIQKKKEQVLADLKNKAAGRIKES</sequence>
<dbReference type="EMBL" id="CDMZ01001956">
    <property type="protein sequence ID" value="CEM39776.1"/>
    <property type="molecule type" value="Genomic_DNA"/>
</dbReference>
<proteinExistence type="predicted"/>
<feature type="non-terminal residue" evidence="1">
    <location>
        <position position="1"/>
    </location>
</feature>
<dbReference type="VEuPathDB" id="CryptoDB:Cvel_25017"/>
<protein>
    <submittedName>
        <fullName evidence="1">Uncharacterized protein</fullName>
    </submittedName>
</protein>
<gene>
    <name evidence="1" type="ORF">Cvel_25017</name>
</gene>
<dbReference type="AlphaFoldDB" id="A0A0G4H7D1"/>
<name>A0A0G4H7D1_9ALVE</name>
<accession>A0A0G4H7D1</accession>
<reference evidence="1" key="1">
    <citation type="submission" date="2014-11" db="EMBL/GenBank/DDBJ databases">
        <authorList>
            <person name="Otto D Thomas"/>
            <person name="Naeem Raeece"/>
        </authorList>
    </citation>
    <scope>NUCLEOTIDE SEQUENCE</scope>
</reference>
<evidence type="ECO:0000313" key="1">
    <source>
        <dbReference type="EMBL" id="CEM39776.1"/>
    </source>
</evidence>